<evidence type="ECO:0000313" key="3">
    <source>
        <dbReference type="Proteomes" id="UP000596661"/>
    </source>
</evidence>
<keyword evidence="3" id="KW-1185">Reference proteome</keyword>
<dbReference type="AlphaFoldDB" id="A0A803PCE1"/>
<protein>
    <submittedName>
        <fullName evidence="2">Uncharacterized protein</fullName>
    </submittedName>
</protein>
<dbReference type="EnsemblPlants" id="evm.model.04.1266">
    <property type="protein sequence ID" value="cds.evm.model.04.1266"/>
    <property type="gene ID" value="evm.TU.04.1266"/>
</dbReference>
<sequence length="98" mass="11006">MEKILGCLQSKFRDLYEGDSDDDPLVECVRRNTKEKPTGVRTSTPVHEKGKAKSATLTDLEDEDPKPCIKGITKAPLSENFKMLQIELYDTAQIPKPI</sequence>
<accession>A0A803PCE1</accession>
<dbReference type="EMBL" id="UZAU01000382">
    <property type="status" value="NOT_ANNOTATED_CDS"/>
    <property type="molecule type" value="Genomic_DNA"/>
</dbReference>
<proteinExistence type="predicted"/>
<dbReference type="Proteomes" id="UP000596661">
    <property type="component" value="Chromosome 4"/>
</dbReference>
<reference evidence="2" key="1">
    <citation type="submission" date="2018-11" db="EMBL/GenBank/DDBJ databases">
        <authorList>
            <person name="Grassa J C."/>
        </authorList>
    </citation>
    <scope>NUCLEOTIDE SEQUENCE [LARGE SCALE GENOMIC DNA]</scope>
</reference>
<name>A0A803PCE1_CANSA</name>
<feature type="region of interest" description="Disordered" evidence="1">
    <location>
        <begin position="33"/>
        <end position="58"/>
    </location>
</feature>
<dbReference type="Gramene" id="evm.model.04.1266">
    <property type="protein sequence ID" value="cds.evm.model.04.1266"/>
    <property type="gene ID" value="evm.TU.04.1266"/>
</dbReference>
<evidence type="ECO:0000256" key="1">
    <source>
        <dbReference type="SAM" id="MobiDB-lite"/>
    </source>
</evidence>
<reference evidence="2" key="2">
    <citation type="submission" date="2021-03" db="UniProtKB">
        <authorList>
            <consortium name="EnsemblPlants"/>
        </authorList>
    </citation>
    <scope>IDENTIFICATION</scope>
</reference>
<organism evidence="2 3">
    <name type="scientific">Cannabis sativa</name>
    <name type="common">Hemp</name>
    <name type="synonym">Marijuana</name>
    <dbReference type="NCBI Taxonomy" id="3483"/>
    <lineage>
        <taxon>Eukaryota</taxon>
        <taxon>Viridiplantae</taxon>
        <taxon>Streptophyta</taxon>
        <taxon>Embryophyta</taxon>
        <taxon>Tracheophyta</taxon>
        <taxon>Spermatophyta</taxon>
        <taxon>Magnoliopsida</taxon>
        <taxon>eudicotyledons</taxon>
        <taxon>Gunneridae</taxon>
        <taxon>Pentapetalae</taxon>
        <taxon>rosids</taxon>
        <taxon>fabids</taxon>
        <taxon>Rosales</taxon>
        <taxon>Cannabaceae</taxon>
        <taxon>Cannabis</taxon>
    </lineage>
</organism>
<evidence type="ECO:0000313" key="2">
    <source>
        <dbReference type="EnsemblPlants" id="cds.evm.model.04.1266"/>
    </source>
</evidence>